<evidence type="ECO:0000256" key="1">
    <source>
        <dbReference type="ARBA" id="ARBA00004651"/>
    </source>
</evidence>
<feature type="transmembrane region" description="Helical" evidence="8">
    <location>
        <begin position="223"/>
        <end position="243"/>
    </location>
</feature>
<comment type="subcellular location">
    <subcellularLocation>
        <location evidence="1 8">Cell membrane</location>
        <topology evidence="1 8">Multi-pass membrane protein</topology>
    </subcellularLocation>
</comment>
<protein>
    <recommendedName>
        <fullName evidence="8">Gustatory receptor</fullName>
    </recommendedName>
</protein>
<keyword evidence="10" id="KW-1185">Reference proteome</keyword>
<dbReference type="PANTHER" id="PTHR21143">
    <property type="entry name" value="INVERTEBRATE GUSTATORY RECEPTOR"/>
    <property type="match status" value="1"/>
</dbReference>
<evidence type="ECO:0000256" key="5">
    <source>
        <dbReference type="ARBA" id="ARBA00023136"/>
    </source>
</evidence>
<dbReference type="GO" id="GO:0043025">
    <property type="term" value="C:neuronal cell body"/>
    <property type="evidence" value="ECO:0007669"/>
    <property type="project" value="TreeGrafter"/>
</dbReference>
<dbReference type="GO" id="GO:0005886">
    <property type="term" value="C:plasma membrane"/>
    <property type="evidence" value="ECO:0007669"/>
    <property type="project" value="UniProtKB-SubCell"/>
</dbReference>
<evidence type="ECO:0000256" key="6">
    <source>
        <dbReference type="ARBA" id="ARBA00023170"/>
    </source>
</evidence>
<reference evidence="9" key="1">
    <citation type="submission" date="2022-01" db="EMBL/GenBank/DDBJ databases">
        <authorList>
            <person name="King R."/>
        </authorList>
    </citation>
    <scope>NUCLEOTIDE SEQUENCE</scope>
</reference>
<name>A0A9P0CWB1_9CUCU</name>
<evidence type="ECO:0000256" key="3">
    <source>
        <dbReference type="ARBA" id="ARBA00022692"/>
    </source>
</evidence>
<dbReference type="AlphaFoldDB" id="A0A9P0CWB1"/>
<keyword evidence="6 8" id="KW-0675">Receptor</keyword>
<organism evidence="9 10">
    <name type="scientific">Psylliodes chrysocephalus</name>
    <dbReference type="NCBI Taxonomy" id="3402493"/>
    <lineage>
        <taxon>Eukaryota</taxon>
        <taxon>Metazoa</taxon>
        <taxon>Ecdysozoa</taxon>
        <taxon>Arthropoda</taxon>
        <taxon>Hexapoda</taxon>
        <taxon>Insecta</taxon>
        <taxon>Pterygota</taxon>
        <taxon>Neoptera</taxon>
        <taxon>Endopterygota</taxon>
        <taxon>Coleoptera</taxon>
        <taxon>Polyphaga</taxon>
        <taxon>Cucujiformia</taxon>
        <taxon>Chrysomeloidea</taxon>
        <taxon>Chrysomelidae</taxon>
        <taxon>Galerucinae</taxon>
        <taxon>Alticini</taxon>
        <taxon>Psylliodes</taxon>
    </lineage>
</organism>
<comment type="caution">
    <text evidence="8">Lacks conserved residue(s) required for the propagation of feature annotation.</text>
</comment>
<proteinExistence type="inferred from homology"/>
<keyword evidence="5 8" id="KW-0472">Membrane</keyword>
<feature type="transmembrane region" description="Helical" evidence="8">
    <location>
        <begin position="194"/>
        <end position="216"/>
    </location>
</feature>
<feature type="transmembrane region" description="Helical" evidence="8">
    <location>
        <begin position="93"/>
        <end position="118"/>
    </location>
</feature>
<feature type="transmembrane region" description="Helical" evidence="8">
    <location>
        <begin position="404"/>
        <end position="422"/>
    </location>
</feature>
<keyword evidence="3 8" id="KW-0812">Transmembrane</keyword>
<evidence type="ECO:0000256" key="7">
    <source>
        <dbReference type="ARBA" id="ARBA00023224"/>
    </source>
</evidence>
<keyword evidence="4 8" id="KW-1133">Transmembrane helix</keyword>
<evidence type="ECO:0000256" key="4">
    <source>
        <dbReference type="ARBA" id="ARBA00022989"/>
    </source>
</evidence>
<feature type="transmembrane region" description="Helical" evidence="8">
    <location>
        <begin position="291"/>
        <end position="315"/>
    </location>
</feature>
<evidence type="ECO:0000313" key="9">
    <source>
        <dbReference type="EMBL" id="CAH1105857.1"/>
    </source>
</evidence>
<dbReference type="InterPro" id="IPR013604">
    <property type="entry name" value="7TM_chemorcpt"/>
</dbReference>
<evidence type="ECO:0000256" key="2">
    <source>
        <dbReference type="ARBA" id="ARBA00022475"/>
    </source>
</evidence>
<dbReference type="Pfam" id="PF08395">
    <property type="entry name" value="7tm_7"/>
    <property type="match status" value="1"/>
</dbReference>
<dbReference type="GO" id="GO:0030425">
    <property type="term" value="C:dendrite"/>
    <property type="evidence" value="ECO:0007669"/>
    <property type="project" value="TreeGrafter"/>
</dbReference>
<dbReference type="Proteomes" id="UP001153636">
    <property type="component" value="Chromosome 2"/>
</dbReference>
<accession>A0A9P0CWB1</accession>
<keyword evidence="7 8" id="KW-0807">Transducer</keyword>
<gene>
    <name evidence="9" type="ORF">PSYICH_LOCUS7041</name>
</gene>
<dbReference type="EMBL" id="OV651814">
    <property type="protein sequence ID" value="CAH1105857.1"/>
    <property type="molecule type" value="Genomic_DNA"/>
</dbReference>
<dbReference type="OrthoDB" id="6625921at2759"/>
<dbReference type="GO" id="GO:0050909">
    <property type="term" value="P:sensory perception of taste"/>
    <property type="evidence" value="ECO:0007669"/>
    <property type="project" value="InterPro"/>
</dbReference>
<dbReference type="GO" id="GO:0030424">
    <property type="term" value="C:axon"/>
    <property type="evidence" value="ECO:0007669"/>
    <property type="project" value="TreeGrafter"/>
</dbReference>
<sequence>MFGQNISVIEGLTQERKRSVYLETAEPYYQHPDRNPNPVSKVAPFAPPGPGDPIPIPFKAFQNKSSTVLYDSLRPLLTTMKVMGIMPITHDEFTFQVTIQLIAYSVAIFLILLGYIGYIKWDKLEMVRSAEGRFEEAVIDYLFSVYLVPIVLNPIAWSEAKKMARVLTNLIAFEKIYYKVTKKKFIQFLGNKPYVISIVLPVLACSTMVVTHVTMVHFKFQHIIPYCYINIVIYLLCGIWYMLCDMVGHIALTVADDFQGILKHIGPANKVAEYRSLWMLLSRIIRDIGNAFSYTLTFICLYLFLIITLTIYGLMSQIQEGLGVKDIGLAITALFSGIMLLLISDEAHYASNCVKVQFQKKLLLVELNWMNDDAQQEINMFLRATEMNPTDMTLGGFFDVNRTLFKSLIATMVTYLVVLLQFQISIPEDTSNFNASMLIKH</sequence>
<comment type="similarity">
    <text evidence="8">Belongs to the insect chemoreceptor superfamily. Gustatory receptor (GR) family.</text>
</comment>
<comment type="function">
    <text evidence="8">Gustatory receptor which mediates acceptance or avoidance behavior, depending on its substrates.</text>
</comment>
<evidence type="ECO:0000313" key="10">
    <source>
        <dbReference type="Proteomes" id="UP001153636"/>
    </source>
</evidence>
<keyword evidence="2 8" id="KW-1003">Cell membrane</keyword>
<dbReference type="PANTHER" id="PTHR21143:SF131">
    <property type="entry name" value="GUSTATORY AND ODORANT RECEPTOR 63A-RELATED"/>
    <property type="match status" value="1"/>
</dbReference>
<dbReference type="GO" id="GO:0007165">
    <property type="term" value="P:signal transduction"/>
    <property type="evidence" value="ECO:0007669"/>
    <property type="project" value="UniProtKB-KW"/>
</dbReference>
<feature type="transmembrane region" description="Helical" evidence="8">
    <location>
        <begin position="327"/>
        <end position="344"/>
    </location>
</feature>
<evidence type="ECO:0000256" key="8">
    <source>
        <dbReference type="RuleBase" id="RU363108"/>
    </source>
</evidence>